<keyword evidence="2" id="KW-0067">ATP-binding</keyword>
<proteinExistence type="predicted"/>
<dbReference type="GO" id="GO:0004386">
    <property type="term" value="F:helicase activity"/>
    <property type="evidence" value="ECO:0007669"/>
    <property type="project" value="UniProtKB-KW"/>
</dbReference>
<keyword evidence="2" id="KW-0347">Helicase</keyword>
<gene>
    <name evidence="2" type="primary">RECQL5</name>
    <name evidence="2" type="ORF">CEXT_702141</name>
</gene>
<keyword evidence="2" id="KW-0378">Hydrolase</keyword>
<dbReference type="Proteomes" id="UP001054945">
    <property type="component" value="Unassembled WGS sequence"/>
</dbReference>
<protein>
    <submittedName>
        <fullName evidence="2">ATP-dependent DNA helicase</fullName>
    </submittedName>
</protein>
<accession>A0AAV4Y1W8</accession>
<feature type="region of interest" description="Disordered" evidence="1">
    <location>
        <begin position="92"/>
        <end position="113"/>
    </location>
</feature>
<comment type="caution">
    <text evidence="2">The sequence shown here is derived from an EMBL/GenBank/DDBJ whole genome shotgun (WGS) entry which is preliminary data.</text>
</comment>
<keyword evidence="2" id="KW-0547">Nucleotide-binding</keyword>
<reference evidence="2 3" key="1">
    <citation type="submission" date="2021-06" db="EMBL/GenBank/DDBJ databases">
        <title>Caerostris extrusa draft genome.</title>
        <authorList>
            <person name="Kono N."/>
            <person name="Arakawa K."/>
        </authorList>
    </citation>
    <scope>NUCLEOTIDE SEQUENCE [LARGE SCALE GENOMIC DNA]</scope>
</reference>
<evidence type="ECO:0000313" key="2">
    <source>
        <dbReference type="EMBL" id="GIZ00975.1"/>
    </source>
</evidence>
<evidence type="ECO:0000313" key="3">
    <source>
        <dbReference type="Proteomes" id="UP001054945"/>
    </source>
</evidence>
<dbReference type="AlphaFoldDB" id="A0AAV4Y1W8"/>
<sequence>MPNRKKSKSDNKARLHTIVDYFSRSQPICDNKLEIMNMSSSQSCSGSHKTIGGSDTSPVEETKLFKRGQYLQRVCTVIFLIKRTLNFLLSSESGESDKRSPKKISRNSDSKRSSIEVEKPIMKYFFEKVFPAQ</sequence>
<dbReference type="EMBL" id="BPLR01001232">
    <property type="protein sequence ID" value="GIZ00975.1"/>
    <property type="molecule type" value="Genomic_DNA"/>
</dbReference>
<evidence type="ECO:0000256" key="1">
    <source>
        <dbReference type="SAM" id="MobiDB-lite"/>
    </source>
</evidence>
<organism evidence="2 3">
    <name type="scientific">Caerostris extrusa</name>
    <name type="common">Bark spider</name>
    <name type="synonym">Caerostris bankana</name>
    <dbReference type="NCBI Taxonomy" id="172846"/>
    <lineage>
        <taxon>Eukaryota</taxon>
        <taxon>Metazoa</taxon>
        <taxon>Ecdysozoa</taxon>
        <taxon>Arthropoda</taxon>
        <taxon>Chelicerata</taxon>
        <taxon>Arachnida</taxon>
        <taxon>Araneae</taxon>
        <taxon>Araneomorphae</taxon>
        <taxon>Entelegynae</taxon>
        <taxon>Araneoidea</taxon>
        <taxon>Araneidae</taxon>
        <taxon>Caerostris</taxon>
    </lineage>
</organism>
<name>A0AAV4Y1W8_CAEEX</name>
<keyword evidence="3" id="KW-1185">Reference proteome</keyword>